<reference evidence="2" key="2">
    <citation type="submission" date="2025-08" db="UniProtKB">
        <authorList>
            <consortium name="RefSeq"/>
        </authorList>
    </citation>
    <scope>IDENTIFICATION</scope>
    <source>
        <tissue evidence="2">Leaf</tissue>
    </source>
</reference>
<organism evidence="1 2">
    <name type="scientific">Nicotiana tabacum</name>
    <name type="common">Common tobacco</name>
    <dbReference type="NCBI Taxonomy" id="4097"/>
    <lineage>
        <taxon>Eukaryota</taxon>
        <taxon>Viridiplantae</taxon>
        <taxon>Streptophyta</taxon>
        <taxon>Embryophyta</taxon>
        <taxon>Tracheophyta</taxon>
        <taxon>Spermatophyta</taxon>
        <taxon>Magnoliopsida</taxon>
        <taxon>eudicotyledons</taxon>
        <taxon>Gunneridae</taxon>
        <taxon>Pentapetalae</taxon>
        <taxon>asterids</taxon>
        <taxon>lamiids</taxon>
        <taxon>Solanales</taxon>
        <taxon>Solanaceae</taxon>
        <taxon>Nicotianoideae</taxon>
        <taxon>Nicotianeae</taxon>
        <taxon>Nicotiana</taxon>
    </lineage>
</organism>
<reference evidence="1" key="1">
    <citation type="journal article" date="2014" name="Nat. Commun.">
        <title>The tobacco genome sequence and its comparison with those of tomato and potato.</title>
        <authorList>
            <person name="Sierro N."/>
            <person name="Battey J.N."/>
            <person name="Ouadi S."/>
            <person name="Bakaher N."/>
            <person name="Bovet L."/>
            <person name="Willig A."/>
            <person name="Goepfert S."/>
            <person name="Peitsch M.C."/>
            <person name="Ivanov N.V."/>
        </authorList>
    </citation>
    <scope>NUCLEOTIDE SEQUENCE [LARGE SCALE GENOMIC DNA]</scope>
</reference>
<evidence type="ECO:0000313" key="1">
    <source>
        <dbReference type="Proteomes" id="UP000790787"/>
    </source>
</evidence>
<protein>
    <submittedName>
        <fullName evidence="2">LOB domain-containing protein 4-like</fullName>
    </submittedName>
</protein>
<keyword evidence="1" id="KW-1185">Reference proteome</keyword>
<dbReference type="Proteomes" id="UP000790787">
    <property type="component" value="Chromosome 8"/>
</dbReference>
<accession>A0AC58RUD6</accession>
<dbReference type="RefSeq" id="XP_075076337.1">
    <property type="nucleotide sequence ID" value="XM_075220236.1"/>
</dbReference>
<proteinExistence type="predicted"/>
<sequence length="235" mass="26446">MFFMGSTNKKNKHMPCSACKFLRRRCTQDCIFLPHFPTAEPQKFIAVHRIFGASNISKILQVSSSKVLTSFFLINGYLLPDNSAKQRLAKNEKKSPSIFVCLDLYHNQEIPVDNREDAVISMVYEATARLRDPVYGCVGIISAVQKHVFHLQSELNEALAEAMFLRTQLSDALSLPSLIEGSPFTPENHEFLHFQKPSEQNAYANASDALLLLPEAADHYCLQGTEVLPLPYLDI</sequence>
<evidence type="ECO:0000313" key="2">
    <source>
        <dbReference type="RefSeq" id="XP_075076337.1"/>
    </source>
</evidence>
<name>A0AC58RUD6_TOBAC</name>
<gene>
    <name evidence="2" type="primary">LOC107821647</name>
</gene>